<gene>
    <name evidence="1" type="ORF">M0639_17225</name>
</gene>
<organism evidence="1 2">
    <name type="scientific">Rhodococcus qingshengii JCM 15477</name>
    <dbReference type="NCBI Taxonomy" id="1303681"/>
    <lineage>
        <taxon>Bacteria</taxon>
        <taxon>Bacillati</taxon>
        <taxon>Actinomycetota</taxon>
        <taxon>Actinomycetes</taxon>
        <taxon>Mycobacteriales</taxon>
        <taxon>Nocardiaceae</taxon>
        <taxon>Rhodococcus</taxon>
        <taxon>Rhodococcus erythropolis group</taxon>
    </lineage>
</organism>
<dbReference type="Gene3D" id="3.40.50.2020">
    <property type="match status" value="1"/>
</dbReference>
<dbReference type="EMBL" id="CP096563">
    <property type="protein sequence ID" value="UPU40817.1"/>
    <property type="molecule type" value="Genomic_DNA"/>
</dbReference>
<keyword evidence="2" id="KW-1185">Reference proteome</keyword>
<dbReference type="InterPro" id="IPR029057">
    <property type="entry name" value="PRTase-like"/>
</dbReference>
<accession>A0AB38R698</accession>
<dbReference type="Proteomes" id="UP000831484">
    <property type="component" value="Chromosome"/>
</dbReference>
<reference evidence="2" key="1">
    <citation type="journal article" date="2022" name="Environ. Microbiol.">
        <title>Functional analysis, diversity, and distribution of carbendazim hydrolases MheI and CbmA, responsible for the initial step in carbendazim degradation.</title>
        <authorList>
            <person name="Zhang M."/>
            <person name="Bai X."/>
            <person name="Li Q."/>
            <person name="Zhang L."/>
            <person name="Zhu Q."/>
            <person name="Gao S."/>
            <person name="Ke Z."/>
            <person name="Jiang M."/>
            <person name="Hu J."/>
            <person name="Qiu J."/>
            <person name="Hong Q."/>
        </authorList>
    </citation>
    <scope>NUCLEOTIDE SEQUENCE [LARGE SCALE GENOMIC DNA]</scope>
    <source>
        <strain evidence="2">djl-6</strain>
    </source>
</reference>
<evidence type="ECO:0000313" key="1">
    <source>
        <dbReference type="EMBL" id="UPU40817.1"/>
    </source>
</evidence>
<dbReference type="RefSeq" id="WP_042445879.1">
    <property type="nucleotide sequence ID" value="NZ_CP096563.1"/>
</dbReference>
<dbReference type="SUPFAM" id="SSF53271">
    <property type="entry name" value="PRTase-like"/>
    <property type="match status" value="1"/>
</dbReference>
<proteinExistence type="predicted"/>
<evidence type="ECO:0000313" key="2">
    <source>
        <dbReference type="Proteomes" id="UP000831484"/>
    </source>
</evidence>
<name>A0AB38R698_RHOSG</name>
<protein>
    <submittedName>
        <fullName evidence="1">Amidophosphoribosyltransferase</fullName>
    </submittedName>
</protein>
<sequence>MPLDVISLYQKPSNLRDWLTRYKGRLEDLDEPYVAEYEPIVEALIGRYIHDYGARIDARSGGIDCIVVVPSTKRPSPHPLEALLRKMPLDVPVRTLLRRGPGLLDFRRPAVDAYVVNDSGEDCGPQQIYLVDDVYTTGARINSAALALAAAGHHVVGAFVVARRVNTGYHEQAREMWDRQAARRFDWTSSPIVGEWS</sequence>
<dbReference type="AlphaFoldDB" id="A0AB38R698"/>